<name>A0A410H589_9GAMM</name>
<dbReference type="EMBL" id="CP035033">
    <property type="protein sequence ID" value="QAB16103.1"/>
    <property type="molecule type" value="Genomic_DNA"/>
</dbReference>
<evidence type="ECO:0000259" key="3">
    <source>
        <dbReference type="Pfam" id="PF11141"/>
    </source>
</evidence>
<evidence type="ECO:0000256" key="1">
    <source>
        <dbReference type="SAM" id="MobiDB-lite"/>
    </source>
</evidence>
<evidence type="ECO:0000313" key="5">
    <source>
        <dbReference type="Proteomes" id="UP000285478"/>
    </source>
</evidence>
<keyword evidence="5" id="KW-1185">Reference proteome</keyword>
<protein>
    <submittedName>
        <fullName evidence="4">DUF2914 domain-containing protein</fullName>
    </submittedName>
</protein>
<feature type="domain" description="DUF2914" evidence="3">
    <location>
        <begin position="269"/>
        <end position="329"/>
    </location>
</feature>
<feature type="transmembrane region" description="Helical" evidence="2">
    <location>
        <begin position="72"/>
        <end position="91"/>
    </location>
</feature>
<keyword evidence="2" id="KW-0812">Transmembrane</keyword>
<feature type="region of interest" description="Disordered" evidence="1">
    <location>
        <begin position="100"/>
        <end position="189"/>
    </location>
</feature>
<evidence type="ECO:0000256" key="2">
    <source>
        <dbReference type="SAM" id="Phobius"/>
    </source>
</evidence>
<proteinExistence type="predicted"/>
<accession>A0A410H589</accession>
<dbReference type="Proteomes" id="UP000285478">
    <property type="component" value="Chromosome"/>
</dbReference>
<evidence type="ECO:0000313" key="4">
    <source>
        <dbReference type="EMBL" id="QAB16103.1"/>
    </source>
</evidence>
<dbReference type="KEGG" id="htr:EPV75_10685"/>
<dbReference type="AlphaFoldDB" id="A0A410H589"/>
<dbReference type="Pfam" id="PF11141">
    <property type="entry name" value="DUF2914"/>
    <property type="match status" value="1"/>
</dbReference>
<gene>
    <name evidence="4" type="ORF">EPV75_10685</name>
</gene>
<reference evidence="4 5" key="1">
    <citation type="journal article" date="2018" name="Environ. Microbiol.">
        <title>Genomes of ubiquitous marine and hypersaline Hydrogenovibrio, Thiomicrorhabdus and Thiomicrospira spp. encode a diversity of mechanisms to sustain chemolithoautotrophy in heterogeneous environments.</title>
        <authorList>
            <person name="Scott K.M."/>
            <person name="Williams J."/>
            <person name="Porter C.M.B."/>
            <person name="Russel S."/>
            <person name="Harmer T.L."/>
            <person name="Paul J.H."/>
            <person name="Antonen K.M."/>
            <person name="Bridges M.K."/>
            <person name="Camper G.J."/>
            <person name="Campla C.K."/>
            <person name="Casella L.G."/>
            <person name="Chase E."/>
            <person name="Conrad J.W."/>
            <person name="Cruz M.C."/>
            <person name="Dunlap D.S."/>
            <person name="Duran L."/>
            <person name="Fahsbender E.M."/>
            <person name="Goldsmith D.B."/>
            <person name="Keeley R.F."/>
            <person name="Kondoff M.R."/>
            <person name="Kussy B.I."/>
            <person name="Lane M.K."/>
            <person name="Lawler S."/>
            <person name="Leigh B.A."/>
            <person name="Lewis C."/>
            <person name="Lostal L.M."/>
            <person name="Marking D."/>
            <person name="Mancera P.A."/>
            <person name="McClenthan E.C."/>
            <person name="McIntyre E.A."/>
            <person name="Mine J.A."/>
            <person name="Modi S."/>
            <person name="Moore B.D."/>
            <person name="Morgan W.A."/>
            <person name="Nelson K.M."/>
            <person name="Nguyen K.N."/>
            <person name="Ogburn N."/>
            <person name="Parrino D.G."/>
            <person name="Pedapudi A.D."/>
            <person name="Pelham R.P."/>
            <person name="Preece A.M."/>
            <person name="Rampersad E.A."/>
            <person name="Richardson J.C."/>
            <person name="Rodgers C.M."/>
            <person name="Schaffer B.L."/>
            <person name="Sheridan N.E."/>
            <person name="Solone M.R."/>
            <person name="Staley Z.R."/>
            <person name="Tabuchi M."/>
            <person name="Waide R.J."/>
            <person name="Wanjugi P.W."/>
            <person name="Young S."/>
            <person name="Clum A."/>
            <person name="Daum C."/>
            <person name="Huntemann M."/>
            <person name="Ivanova N."/>
            <person name="Kyrpides N."/>
            <person name="Mikhailova N."/>
            <person name="Palaniappan K."/>
            <person name="Pillay M."/>
            <person name="Reddy T.B.K."/>
            <person name="Shapiro N."/>
            <person name="Stamatis D."/>
            <person name="Varghese N."/>
            <person name="Woyke T."/>
            <person name="Boden R."/>
            <person name="Freyermuth S.K."/>
            <person name="Kerfeld C.A."/>
        </authorList>
    </citation>
    <scope>NUCLEOTIDE SEQUENCE [LARGE SCALE GENOMIC DNA]</scope>
    <source>
        <strain evidence="4 5">JR-2</strain>
    </source>
</reference>
<keyword evidence="2" id="KW-0472">Membrane</keyword>
<dbReference type="InterPro" id="IPR022606">
    <property type="entry name" value="DUF2914"/>
</dbReference>
<dbReference type="RefSeq" id="WP_128385382.1">
    <property type="nucleotide sequence ID" value="NZ_CP035033.1"/>
</dbReference>
<keyword evidence="2" id="KW-1133">Transmembrane helix</keyword>
<sequence>MNLPDTDNAHYHYAFKKGYRLALDGKPMSHMPSSIRRDAALREYFQMGWNQLQEEVANGEEDDAKTPWRSRFAWFMMMMLAGIGTASLMITQINDKKAEQQARIDAPANAETARPGENTASKAPEVKSEPSPDPTIDTAMNTADLSLIETPPANSTSLPEIPSPEAMTPKAPTEPSPSHPEKTEATNDGLSLLSPQARQDLAQTREEVLYNQSEKRVSMAPVQASDIRIEQAVLAEEVSNLTPTQPLGPFVPKYVRKVFFFTQVDHAADQTIYHRWIYKDRVMATVPLKITSQRFRTWSSKRLSSAWPGQWHVEVLDNQEQVIYRYSFNYITESERP</sequence>
<organism evidence="4 5">
    <name type="scientific">Hydrogenovibrio thermophilus</name>
    <dbReference type="NCBI Taxonomy" id="265883"/>
    <lineage>
        <taxon>Bacteria</taxon>
        <taxon>Pseudomonadati</taxon>
        <taxon>Pseudomonadota</taxon>
        <taxon>Gammaproteobacteria</taxon>
        <taxon>Thiotrichales</taxon>
        <taxon>Piscirickettsiaceae</taxon>
        <taxon>Hydrogenovibrio</taxon>
    </lineage>
</organism>